<keyword evidence="1" id="KW-0472">Membrane</keyword>
<dbReference type="EMBL" id="CYSE01000001">
    <property type="protein sequence ID" value="CUH75027.1"/>
    <property type="molecule type" value="Genomic_DNA"/>
</dbReference>
<accession>A0A0P1GJV5</accession>
<sequence>MQDLFALLSSPAFKGAMYNLAMVSLALGFGVVAVALTFYSRGRAPQAQTPQDARWILLMGTWRDSLTITLLYVAESFLYKFNDFHAIAEVMSSTPMTYPPLVTPILGFVLYVLIFTVAALRIIAITRWLREVGKPTPD</sequence>
<organism evidence="2 3">
    <name type="scientific">Tropicibacter naphthalenivorans</name>
    <dbReference type="NCBI Taxonomy" id="441103"/>
    <lineage>
        <taxon>Bacteria</taxon>
        <taxon>Pseudomonadati</taxon>
        <taxon>Pseudomonadota</taxon>
        <taxon>Alphaproteobacteria</taxon>
        <taxon>Rhodobacterales</taxon>
        <taxon>Roseobacteraceae</taxon>
        <taxon>Tropicibacter</taxon>
    </lineage>
</organism>
<keyword evidence="1" id="KW-1133">Transmembrane helix</keyword>
<name>A0A0P1GJV5_9RHOB</name>
<reference evidence="2 3" key="1">
    <citation type="submission" date="2015-09" db="EMBL/GenBank/DDBJ databases">
        <authorList>
            <consortium name="Swine Surveillance"/>
        </authorList>
    </citation>
    <scope>NUCLEOTIDE SEQUENCE [LARGE SCALE GENOMIC DNA]</scope>
    <source>
        <strain evidence="2 3">CECT 7648</strain>
    </source>
</reference>
<dbReference type="AlphaFoldDB" id="A0A0P1GJV5"/>
<evidence type="ECO:0000313" key="2">
    <source>
        <dbReference type="EMBL" id="CUH75027.1"/>
    </source>
</evidence>
<dbReference type="Proteomes" id="UP000054935">
    <property type="component" value="Unassembled WGS sequence"/>
</dbReference>
<gene>
    <name evidence="2" type="ORF">TRN7648_00215</name>
</gene>
<evidence type="ECO:0008006" key="4">
    <source>
        <dbReference type="Google" id="ProtNLM"/>
    </source>
</evidence>
<dbReference type="STRING" id="441103.TRN7648_00215"/>
<feature type="transmembrane region" description="Helical" evidence="1">
    <location>
        <begin position="61"/>
        <end position="81"/>
    </location>
</feature>
<evidence type="ECO:0000313" key="3">
    <source>
        <dbReference type="Proteomes" id="UP000054935"/>
    </source>
</evidence>
<feature type="transmembrane region" description="Helical" evidence="1">
    <location>
        <begin position="101"/>
        <end position="124"/>
    </location>
</feature>
<dbReference type="OrthoDB" id="7868759at2"/>
<dbReference type="RefSeq" id="WP_058245790.1">
    <property type="nucleotide sequence ID" value="NZ_CYSE01000001.1"/>
</dbReference>
<proteinExistence type="predicted"/>
<evidence type="ECO:0000256" key="1">
    <source>
        <dbReference type="SAM" id="Phobius"/>
    </source>
</evidence>
<keyword evidence="1" id="KW-0812">Transmembrane</keyword>
<feature type="transmembrane region" description="Helical" evidence="1">
    <location>
        <begin position="20"/>
        <end position="40"/>
    </location>
</feature>
<keyword evidence="3" id="KW-1185">Reference proteome</keyword>
<protein>
    <recommendedName>
        <fullName evidence="4">TRAP-type C4-dicarboxylate transport system, small permease component</fullName>
    </recommendedName>
</protein>